<feature type="domain" description="Cytosol aminopeptidase" evidence="9">
    <location>
        <begin position="332"/>
        <end position="339"/>
    </location>
</feature>
<dbReference type="InterPro" id="IPR000819">
    <property type="entry name" value="Peptidase_M17_C"/>
</dbReference>
<dbReference type="Gene3D" id="3.40.220.10">
    <property type="entry name" value="Leucine Aminopeptidase, subunit E, domain 1"/>
    <property type="match status" value="1"/>
</dbReference>
<dbReference type="Pfam" id="PF00883">
    <property type="entry name" value="Peptidase_M17"/>
    <property type="match status" value="1"/>
</dbReference>
<sequence>MITLTSSSAAHLSVDVLVVGVTSDDGTPRLLGDALPASLAGVLTSPALGLTGEVDQVVRVPAGDAVAADVVAAVGVGDPSDREALRRAAGAATRQLTGVRSVALALPVRDADDAAAVAEGALLGAYAYTRYHDLPAAKRPAEEITVVAPQARAAAAKAAVARAEVLAAAVHGVRDLVNAPPRDLYPAAFADIAKAAAKGTKIKVTVLDEKELAAGGYGGLVAVGQGSSRPPRLVKVAWTPARAKRSVALVGKGITFDSGGLSLKPPKGMETMKSDMAGAAAVLHTVLAAAALKLPIAVTGWLCLAENMPSGTAQRPSDVITQRGGTTVEVLNTDAEGRLVLADGLVAACEEAPDAVIDVATLTGAQVIALGTRVSAVMGTDDMRTAVVSAAAEAGEAFWPMPLPDELRAGLNSQVADIANVGDRAGGMLTAGVFLREFVGSTPWAHLDIAGPAFNEHAAWGYTPAGGTGVAVRTMLRLLENR</sequence>
<organism evidence="10 11">
    <name type="scientific">Actinotalea lenta</name>
    <dbReference type="NCBI Taxonomy" id="3064654"/>
    <lineage>
        <taxon>Bacteria</taxon>
        <taxon>Bacillati</taxon>
        <taxon>Actinomycetota</taxon>
        <taxon>Actinomycetes</taxon>
        <taxon>Micrococcales</taxon>
        <taxon>Cellulomonadaceae</taxon>
        <taxon>Actinotalea</taxon>
    </lineage>
</organism>
<dbReference type="InterPro" id="IPR043472">
    <property type="entry name" value="Macro_dom-like"/>
</dbReference>
<comment type="cofactor">
    <cofactor evidence="8">
        <name>Mn(2+)</name>
        <dbReference type="ChEBI" id="CHEBI:29035"/>
    </cofactor>
    <text evidence="8">Binds 2 manganese ions per subunit.</text>
</comment>
<comment type="function">
    <text evidence="7 8">Presumably involved in the processing and regular turnover of intracellular proteins. Catalyzes the removal of unsubstituted N-terminal amino acids from various peptides.</text>
</comment>
<feature type="binding site" evidence="8">
    <location>
        <position position="336"/>
    </location>
    <ligand>
        <name>Mn(2+)</name>
        <dbReference type="ChEBI" id="CHEBI:29035"/>
        <label>2</label>
    </ligand>
</feature>
<dbReference type="PANTHER" id="PTHR11963:SF23">
    <property type="entry name" value="CYTOSOL AMINOPEPTIDASE"/>
    <property type="match status" value="1"/>
</dbReference>
<keyword evidence="8" id="KW-0479">Metal-binding</keyword>
<evidence type="ECO:0000256" key="5">
    <source>
        <dbReference type="ARBA" id="ARBA00022670"/>
    </source>
</evidence>
<evidence type="ECO:0000256" key="1">
    <source>
        <dbReference type="ARBA" id="ARBA00000135"/>
    </source>
</evidence>
<gene>
    <name evidence="8" type="primary">pepA</name>
    <name evidence="10" type="ORF">Q6348_12325</name>
</gene>
<dbReference type="PROSITE" id="PS00631">
    <property type="entry name" value="CYTOSOL_AP"/>
    <property type="match status" value="1"/>
</dbReference>
<reference evidence="10 11" key="1">
    <citation type="submission" date="2023-07" db="EMBL/GenBank/DDBJ databases">
        <title>Description of novel actinomycetes strains, isolated from tidal flat sediment.</title>
        <authorList>
            <person name="Lu C."/>
        </authorList>
    </citation>
    <scope>NUCLEOTIDE SEQUENCE [LARGE SCALE GENOMIC DNA]</scope>
    <source>
        <strain evidence="10 11">SYSU T00b441</strain>
    </source>
</reference>
<keyword evidence="5 8" id="KW-0645">Protease</keyword>
<dbReference type="SUPFAM" id="SSF53187">
    <property type="entry name" value="Zn-dependent exopeptidases"/>
    <property type="match status" value="1"/>
</dbReference>
<dbReference type="EC" id="3.4.11.1" evidence="8"/>
<evidence type="ECO:0000259" key="9">
    <source>
        <dbReference type="PROSITE" id="PS00631"/>
    </source>
</evidence>
<comment type="subcellular location">
    <subcellularLocation>
        <location evidence="8">Cytoplasm</location>
    </subcellularLocation>
</comment>
<evidence type="ECO:0000256" key="3">
    <source>
        <dbReference type="ARBA" id="ARBA00009528"/>
    </source>
</evidence>
<keyword evidence="11" id="KW-1185">Reference proteome</keyword>
<keyword evidence="8" id="KW-0963">Cytoplasm</keyword>
<accession>A0ABT9DF12</accession>
<feature type="binding site" evidence="8">
    <location>
        <position position="334"/>
    </location>
    <ligand>
        <name>Mn(2+)</name>
        <dbReference type="ChEBI" id="CHEBI:29035"/>
        <label>1</label>
    </ligand>
</feature>
<dbReference type="InterPro" id="IPR008283">
    <property type="entry name" value="Peptidase_M17_N"/>
</dbReference>
<name>A0ABT9DF12_9CELL</name>
<feature type="binding site" evidence="8">
    <location>
        <position position="275"/>
    </location>
    <ligand>
        <name>Mn(2+)</name>
        <dbReference type="ChEBI" id="CHEBI:29035"/>
        <label>2</label>
    </ligand>
</feature>
<evidence type="ECO:0000313" key="10">
    <source>
        <dbReference type="EMBL" id="MDO8107982.1"/>
    </source>
</evidence>
<evidence type="ECO:0000256" key="2">
    <source>
        <dbReference type="ARBA" id="ARBA00000967"/>
    </source>
</evidence>
<dbReference type="Proteomes" id="UP001232536">
    <property type="component" value="Unassembled WGS sequence"/>
</dbReference>
<dbReference type="EMBL" id="JAUQYP010000001">
    <property type="protein sequence ID" value="MDO8107982.1"/>
    <property type="molecule type" value="Genomic_DNA"/>
</dbReference>
<dbReference type="HAMAP" id="MF_00181">
    <property type="entry name" value="Cytosol_peptidase_M17"/>
    <property type="match status" value="1"/>
</dbReference>
<dbReference type="SUPFAM" id="SSF52949">
    <property type="entry name" value="Macro domain-like"/>
    <property type="match status" value="1"/>
</dbReference>
<comment type="catalytic activity">
    <reaction evidence="1 8">
        <text>Release of an N-terminal amino acid, Xaa-|-Yaa-, in which Xaa is preferably Leu, but may be other amino acids including Pro although not Arg or Lys, and Yaa may be Pro. Amino acid amides and methyl esters are also readily hydrolyzed, but rates on arylamides are exceedingly low.</text>
        <dbReference type="EC" id="3.4.11.1"/>
    </reaction>
</comment>
<dbReference type="Gene3D" id="3.40.630.10">
    <property type="entry name" value="Zn peptidases"/>
    <property type="match status" value="1"/>
</dbReference>
<feature type="active site" evidence="8">
    <location>
        <position position="338"/>
    </location>
</feature>
<keyword evidence="6 8" id="KW-0378">Hydrolase</keyword>
<dbReference type="NCBIfam" id="NF002073">
    <property type="entry name" value="PRK00913.1-2"/>
    <property type="match status" value="1"/>
</dbReference>
<evidence type="ECO:0000256" key="4">
    <source>
        <dbReference type="ARBA" id="ARBA00022438"/>
    </source>
</evidence>
<evidence type="ECO:0000313" key="11">
    <source>
        <dbReference type="Proteomes" id="UP001232536"/>
    </source>
</evidence>
<proteinExistence type="inferred from homology"/>
<feature type="binding site" evidence="8">
    <location>
        <position position="336"/>
    </location>
    <ligand>
        <name>Mn(2+)</name>
        <dbReference type="ChEBI" id="CHEBI:29035"/>
        <label>1</label>
    </ligand>
</feature>
<dbReference type="RefSeq" id="WP_304601573.1">
    <property type="nucleotide sequence ID" value="NZ_JAUQYP010000001.1"/>
</dbReference>
<dbReference type="Pfam" id="PF02789">
    <property type="entry name" value="Peptidase_M17_N"/>
    <property type="match status" value="1"/>
</dbReference>
<evidence type="ECO:0000256" key="8">
    <source>
        <dbReference type="HAMAP-Rule" id="MF_00181"/>
    </source>
</evidence>
<dbReference type="CDD" id="cd00433">
    <property type="entry name" value="Peptidase_M17"/>
    <property type="match status" value="1"/>
</dbReference>
<feature type="active site" evidence="8">
    <location>
        <position position="264"/>
    </location>
</feature>
<dbReference type="PRINTS" id="PR00481">
    <property type="entry name" value="LAMNOPPTDASE"/>
</dbReference>
<comment type="caution">
    <text evidence="10">The sequence shown here is derived from an EMBL/GenBank/DDBJ whole genome shotgun (WGS) entry which is preliminary data.</text>
</comment>
<keyword evidence="4 8" id="KW-0031">Aminopeptidase</keyword>
<dbReference type="InterPro" id="IPR023042">
    <property type="entry name" value="Peptidase_M17_leu_NH2_pept"/>
</dbReference>
<evidence type="ECO:0000256" key="7">
    <source>
        <dbReference type="ARBA" id="ARBA00049972"/>
    </source>
</evidence>
<feature type="binding site" evidence="8">
    <location>
        <position position="257"/>
    </location>
    <ligand>
        <name>Mn(2+)</name>
        <dbReference type="ChEBI" id="CHEBI:29035"/>
        <label>1</label>
    </ligand>
</feature>
<dbReference type="InterPro" id="IPR011356">
    <property type="entry name" value="Leucine_aapep/pepB"/>
</dbReference>
<dbReference type="EC" id="3.4.11.10" evidence="8"/>
<comment type="similarity">
    <text evidence="3 8">Belongs to the peptidase M17 family.</text>
</comment>
<dbReference type="GO" id="GO:0004177">
    <property type="term" value="F:aminopeptidase activity"/>
    <property type="evidence" value="ECO:0007669"/>
    <property type="project" value="UniProtKB-KW"/>
</dbReference>
<comment type="catalytic activity">
    <reaction evidence="2 8">
        <text>Release of an N-terminal amino acid, preferentially leucine, but not glutamic or aspartic acids.</text>
        <dbReference type="EC" id="3.4.11.10"/>
    </reaction>
</comment>
<keyword evidence="8" id="KW-0464">Manganese</keyword>
<protein>
    <recommendedName>
        <fullName evidence="8">Probable cytosol aminopeptidase</fullName>
        <ecNumber evidence="8">3.4.11.1</ecNumber>
    </recommendedName>
    <alternativeName>
        <fullName evidence="8">Leucine aminopeptidase</fullName>
        <shortName evidence="8">LAP</shortName>
        <ecNumber evidence="8">3.4.11.10</ecNumber>
    </alternativeName>
    <alternativeName>
        <fullName evidence="8">Leucyl aminopeptidase</fullName>
    </alternativeName>
</protein>
<feature type="binding site" evidence="8">
    <location>
        <position position="252"/>
    </location>
    <ligand>
        <name>Mn(2+)</name>
        <dbReference type="ChEBI" id="CHEBI:29035"/>
        <label>2</label>
    </ligand>
</feature>
<dbReference type="PANTHER" id="PTHR11963">
    <property type="entry name" value="LEUCINE AMINOPEPTIDASE-RELATED"/>
    <property type="match status" value="1"/>
</dbReference>
<feature type="binding site" evidence="8">
    <location>
        <position position="257"/>
    </location>
    <ligand>
        <name>Mn(2+)</name>
        <dbReference type="ChEBI" id="CHEBI:29035"/>
        <label>2</label>
    </ligand>
</feature>
<evidence type="ECO:0000256" key="6">
    <source>
        <dbReference type="ARBA" id="ARBA00022801"/>
    </source>
</evidence>